<accession>A0AAE1AJK1</accession>
<keyword evidence="2" id="KW-1185">Reference proteome</keyword>
<organism evidence="1 2">
    <name type="scientific">Elysia crispata</name>
    <name type="common">lettuce slug</name>
    <dbReference type="NCBI Taxonomy" id="231223"/>
    <lineage>
        <taxon>Eukaryota</taxon>
        <taxon>Metazoa</taxon>
        <taxon>Spiralia</taxon>
        <taxon>Lophotrochozoa</taxon>
        <taxon>Mollusca</taxon>
        <taxon>Gastropoda</taxon>
        <taxon>Heterobranchia</taxon>
        <taxon>Euthyneura</taxon>
        <taxon>Panpulmonata</taxon>
        <taxon>Sacoglossa</taxon>
        <taxon>Placobranchoidea</taxon>
        <taxon>Plakobranchidae</taxon>
        <taxon>Elysia</taxon>
    </lineage>
</organism>
<sequence>MNRAKTTVLTRLRGLGVRWRALRENFHTSRGILVCDRTTVNGLRRCERRLSTNERYFWNDKQFGASTARVLENITSRCN</sequence>
<dbReference type="EMBL" id="JAWDGP010001750">
    <property type="protein sequence ID" value="KAK3788665.1"/>
    <property type="molecule type" value="Genomic_DNA"/>
</dbReference>
<gene>
    <name evidence="1" type="ORF">RRG08_016684</name>
</gene>
<evidence type="ECO:0000313" key="1">
    <source>
        <dbReference type="EMBL" id="KAK3788665.1"/>
    </source>
</evidence>
<reference evidence="1" key="1">
    <citation type="journal article" date="2023" name="G3 (Bethesda)">
        <title>A reference genome for the long-term kleptoplast-retaining sea slug Elysia crispata morphotype clarki.</title>
        <authorList>
            <person name="Eastman K.E."/>
            <person name="Pendleton A.L."/>
            <person name="Shaikh M.A."/>
            <person name="Suttiyut T."/>
            <person name="Ogas R."/>
            <person name="Tomko P."/>
            <person name="Gavelis G."/>
            <person name="Widhalm J.R."/>
            <person name="Wisecaver J.H."/>
        </authorList>
    </citation>
    <scope>NUCLEOTIDE SEQUENCE</scope>
    <source>
        <strain evidence="1">ECLA1</strain>
    </source>
</reference>
<proteinExistence type="predicted"/>
<comment type="caution">
    <text evidence="1">The sequence shown here is derived from an EMBL/GenBank/DDBJ whole genome shotgun (WGS) entry which is preliminary data.</text>
</comment>
<dbReference type="Proteomes" id="UP001283361">
    <property type="component" value="Unassembled WGS sequence"/>
</dbReference>
<evidence type="ECO:0000313" key="2">
    <source>
        <dbReference type="Proteomes" id="UP001283361"/>
    </source>
</evidence>
<protein>
    <submittedName>
        <fullName evidence="1">Uncharacterized protein</fullName>
    </submittedName>
</protein>
<name>A0AAE1AJK1_9GAST</name>
<dbReference type="AlphaFoldDB" id="A0AAE1AJK1"/>